<organism evidence="2 5">
    <name type="scientific">Myxococcus fulvus</name>
    <dbReference type="NCBI Taxonomy" id="33"/>
    <lineage>
        <taxon>Bacteria</taxon>
        <taxon>Pseudomonadati</taxon>
        <taxon>Myxococcota</taxon>
        <taxon>Myxococcia</taxon>
        <taxon>Myxococcales</taxon>
        <taxon>Cystobacterineae</taxon>
        <taxon>Myxococcaceae</taxon>
        <taxon>Myxococcus</taxon>
    </lineage>
</organism>
<accession>A0A511SZX8</accession>
<evidence type="ECO:0008006" key="6">
    <source>
        <dbReference type="Google" id="ProtNLM"/>
    </source>
</evidence>
<dbReference type="Proteomes" id="UP000321514">
    <property type="component" value="Unassembled WGS sequence"/>
</dbReference>
<dbReference type="Gene3D" id="2.40.10.220">
    <property type="entry name" value="predicted glycosyltransferase like domains"/>
    <property type="match status" value="1"/>
</dbReference>
<reference evidence="3 4" key="1">
    <citation type="submission" date="2016-10" db="EMBL/GenBank/DDBJ databases">
        <authorList>
            <person name="Varghese N."/>
            <person name="Submissions S."/>
        </authorList>
    </citation>
    <scope>NUCLEOTIDE SEQUENCE [LARGE SCALE GENOMIC DNA]</scope>
    <source>
        <strain evidence="3 4">DSM 16525</strain>
    </source>
</reference>
<evidence type="ECO:0000313" key="4">
    <source>
        <dbReference type="Proteomes" id="UP000183760"/>
    </source>
</evidence>
<dbReference type="EMBL" id="BJXR01000025">
    <property type="protein sequence ID" value="GEN07471.1"/>
    <property type="molecule type" value="Genomic_DNA"/>
</dbReference>
<dbReference type="RefSeq" id="WP_074948760.1">
    <property type="nucleotide sequence ID" value="NZ_BJXR01000025.1"/>
</dbReference>
<dbReference type="OrthoDB" id="5383186at2"/>
<keyword evidence="4" id="KW-1185">Reference proteome</keyword>
<evidence type="ECO:0000313" key="3">
    <source>
        <dbReference type="EMBL" id="SES89785.1"/>
    </source>
</evidence>
<feature type="region of interest" description="Disordered" evidence="1">
    <location>
        <begin position="17"/>
        <end position="39"/>
    </location>
</feature>
<dbReference type="STRING" id="1334629.MFUL124B02_03480"/>
<proteinExistence type="predicted"/>
<evidence type="ECO:0000256" key="1">
    <source>
        <dbReference type="SAM" id="MobiDB-lite"/>
    </source>
</evidence>
<dbReference type="Proteomes" id="UP000183760">
    <property type="component" value="Unassembled WGS sequence"/>
</dbReference>
<sequence length="141" mass="15548">MHCERCLSEHSDALPCPPAARRHAASRTSPHHPITRTPAPCDVRIQHPQGLQAHRVEVCKGGLFLGCEEPFPPLFTRLSLTLRLDGEDFTCEGEVVRHVDTAHARTWGSTAGIGVQLQPPHPRLRELLSRPHAPEDALTSP</sequence>
<protein>
    <recommendedName>
        <fullName evidence="6">PilZ domain-containing protein</fullName>
    </recommendedName>
</protein>
<dbReference type="EMBL" id="FOIB01000001">
    <property type="protein sequence ID" value="SES89785.1"/>
    <property type="molecule type" value="Genomic_DNA"/>
</dbReference>
<reference evidence="2 5" key="2">
    <citation type="submission" date="2019-07" db="EMBL/GenBank/DDBJ databases">
        <title>Whole genome shotgun sequence of Myxococcus fulvus NBRC 100333.</title>
        <authorList>
            <person name="Hosoyama A."/>
            <person name="Uohara A."/>
            <person name="Ohji S."/>
            <person name="Ichikawa N."/>
        </authorList>
    </citation>
    <scope>NUCLEOTIDE SEQUENCE [LARGE SCALE GENOMIC DNA]</scope>
    <source>
        <strain evidence="2 5">NBRC 100333</strain>
    </source>
</reference>
<evidence type="ECO:0000313" key="5">
    <source>
        <dbReference type="Proteomes" id="UP000321514"/>
    </source>
</evidence>
<name>A0A511SZX8_MYXFU</name>
<gene>
    <name evidence="2" type="ORF">MFU01_25080</name>
    <name evidence="3" type="ORF">SAMN05443572_101511</name>
</gene>
<comment type="caution">
    <text evidence="2">The sequence shown here is derived from an EMBL/GenBank/DDBJ whole genome shotgun (WGS) entry which is preliminary data.</text>
</comment>
<dbReference type="AlphaFoldDB" id="A0A511SZX8"/>
<feature type="compositionally biased region" description="Basic residues" evidence="1">
    <location>
        <begin position="20"/>
        <end position="34"/>
    </location>
</feature>
<evidence type="ECO:0000313" key="2">
    <source>
        <dbReference type="EMBL" id="GEN07471.1"/>
    </source>
</evidence>